<feature type="domain" description="Reverse transcriptase Ty1/copia-type" evidence="1">
    <location>
        <begin position="2"/>
        <end position="81"/>
    </location>
</feature>
<dbReference type="CDD" id="cd09272">
    <property type="entry name" value="RNase_HI_RT_Ty1"/>
    <property type="match status" value="1"/>
</dbReference>
<protein>
    <submittedName>
        <fullName evidence="2">Copia protein</fullName>
    </submittedName>
</protein>
<reference evidence="2" key="1">
    <citation type="submission" date="2018-05" db="EMBL/GenBank/DDBJ databases">
        <title>Draft genome of Mucuna pruriens seed.</title>
        <authorList>
            <person name="Nnadi N.E."/>
            <person name="Vos R."/>
            <person name="Hasami M.H."/>
            <person name="Devisetty U.K."/>
            <person name="Aguiy J.C."/>
        </authorList>
    </citation>
    <scope>NUCLEOTIDE SEQUENCE [LARGE SCALE GENOMIC DNA]</scope>
    <source>
        <strain evidence="2">JCA_2017</strain>
    </source>
</reference>
<dbReference type="AlphaFoldDB" id="A0A371H841"/>
<evidence type="ECO:0000313" key="2">
    <source>
        <dbReference type="EMBL" id="RDX98957.1"/>
    </source>
</evidence>
<dbReference type="EMBL" id="QJKJ01003332">
    <property type="protein sequence ID" value="RDX98957.1"/>
    <property type="molecule type" value="Genomic_DNA"/>
</dbReference>
<gene>
    <name evidence="2" type="primary">GIP</name>
    <name evidence="2" type="ORF">CR513_18066</name>
</gene>
<evidence type="ECO:0000259" key="1">
    <source>
        <dbReference type="Pfam" id="PF07727"/>
    </source>
</evidence>
<feature type="non-terminal residue" evidence="2">
    <location>
        <position position="1"/>
    </location>
</feature>
<sequence>MGWRIFQLDVKSTSLNVYHEENDYVEQPMGFAIKGQEKKVLKLKKALYDLKQALRAWNSRIDKYFQENGFVHFQHEYALYALEKFKMYDYNLVNTPMKSSLKLSKFDGGEKEDPTLFKSLVFNMNQEESTNIHIDNKSTQVLAKNPMFHEQNKHIDTRYHFNRECIIKKEVEQVHVKTQDQVANIFTKFLKFEDIRRLKVRLSM</sequence>
<comment type="caution">
    <text evidence="2">The sequence shown here is derived from an EMBL/GenBank/DDBJ whole genome shotgun (WGS) entry which is preliminary data.</text>
</comment>
<dbReference type="Proteomes" id="UP000257109">
    <property type="component" value="Unassembled WGS sequence"/>
</dbReference>
<dbReference type="OrthoDB" id="1727749at2759"/>
<proteinExistence type="predicted"/>
<accession>A0A371H841</accession>
<organism evidence="2 3">
    <name type="scientific">Mucuna pruriens</name>
    <name type="common">Velvet bean</name>
    <name type="synonym">Dolichos pruriens</name>
    <dbReference type="NCBI Taxonomy" id="157652"/>
    <lineage>
        <taxon>Eukaryota</taxon>
        <taxon>Viridiplantae</taxon>
        <taxon>Streptophyta</taxon>
        <taxon>Embryophyta</taxon>
        <taxon>Tracheophyta</taxon>
        <taxon>Spermatophyta</taxon>
        <taxon>Magnoliopsida</taxon>
        <taxon>eudicotyledons</taxon>
        <taxon>Gunneridae</taxon>
        <taxon>Pentapetalae</taxon>
        <taxon>rosids</taxon>
        <taxon>fabids</taxon>
        <taxon>Fabales</taxon>
        <taxon>Fabaceae</taxon>
        <taxon>Papilionoideae</taxon>
        <taxon>50 kb inversion clade</taxon>
        <taxon>NPAAA clade</taxon>
        <taxon>indigoferoid/millettioid clade</taxon>
        <taxon>Phaseoleae</taxon>
        <taxon>Mucuna</taxon>
    </lineage>
</organism>
<evidence type="ECO:0000313" key="3">
    <source>
        <dbReference type="Proteomes" id="UP000257109"/>
    </source>
</evidence>
<keyword evidence="3" id="KW-1185">Reference proteome</keyword>
<name>A0A371H841_MUCPR</name>
<dbReference type="InterPro" id="IPR013103">
    <property type="entry name" value="RVT_2"/>
</dbReference>
<dbReference type="Pfam" id="PF07727">
    <property type="entry name" value="RVT_2"/>
    <property type="match status" value="1"/>
</dbReference>